<dbReference type="EMBL" id="JAKELL010000004">
    <property type="protein sequence ID" value="KAH8999488.1"/>
    <property type="molecule type" value="Genomic_DNA"/>
</dbReference>
<dbReference type="Proteomes" id="UP001201163">
    <property type="component" value="Unassembled WGS sequence"/>
</dbReference>
<organism evidence="4 5">
    <name type="scientific">Lactarius akahatsu</name>
    <dbReference type="NCBI Taxonomy" id="416441"/>
    <lineage>
        <taxon>Eukaryota</taxon>
        <taxon>Fungi</taxon>
        <taxon>Dikarya</taxon>
        <taxon>Basidiomycota</taxon>
        <taxon>Agaricomycotina</taxon>
        <taxon>Agaricomycetes</taxon>
        <taxon>Russulales</taxon>
        <taxon>Russulaceae</taxon>
        <taxon>Lactarius</taxon>
    </lineage>
</organism>
<keyword evidence="5" id="KW-1185">Reference proteome</keyword>
<accession>A0AAD4LRA1</accession>
<sequence length="196" mass="21482">MSSAAAEATSPPPPNPALILFARGVIARLEQWPALRIAVEQGWGGPESRTKQRWLVSELVDAFDQQQQSTPTPDAEYVALMLAQVLEDEFGASVEDGSVEVVAADVVALWGAGEDAVREWERKAEGARAKKVDVREEVVDGDEDDDDDEGEWEDEDKDEDEAPQLLRAAGDSQQRPSKPEPVVDDDGFTLVQKGRR</sequence>
<feature type="region of interest" description="Disordered" evidence="3">
    <location>
        <begin position="126"/>
        <end position="196"/>
    </location>
</feature>
<evidence type="ECO:0000256" key="1">
    <source>
        <dbReference type="ARBA" id="ARBA00006524"/>
    </source>
</evidence>
<reference evidence="4" key="1">
    <citation type="submission" date="2022-01" db="EMBL/GenBank/DDBJ databases">
        <title>Comparative genomics reveals a dynamic genome evolution in the ectomycorrhizal milk-cap (Lactarius) mushrooms.</title>
        <authorList>
            <consortium name="DOE Joint Genome Institute"/>
            <person name="Lebreton A."/>
            <person name="Tang N."/>
            <person name="Kuo A."/>
            <person name="LaButti K."/>
            <person name="Drula E."/>
            <person name="Barry K."/>
            <person name="Clum A."/>
            <person name="Lipzen A."/>
            <person name="Mousain D."/>
            <person name="Ng V."/>
            <person name="Wang R."/>
            <person name="Wang X."/>
            <person name="Dai Y."/>
            <person name="Henrissat B."/>
            <person name="Grigoriev I.V."/>
            <person name="Guerin-Laguette A."/>
            <person name="Yu F."/>
            <person name="Martin F.M."/>
        </authorList>
    </citation>
    <scope>NUCLEOTIDE SEQUENCE</scope>
    <source>
        <strain evidence="4">QP</strain>
    </source>
</reference>
<dbReference type="GO" id="GO:0006364">
    <property type="term" value="P:rRNA processing"/>
    <property type="evidence" value="ECO:0007669"/>
    <property type="project" value="UniProtKB-KW"/>
</dbReference>
<dbReference type="InterPro" id="IPR019398">
    <property type="entry name" value="Pre-rRNA_process_TSR2"/>
</dbReference>
<dbReference type="AlphaFoldDB" id="A0AAD4LRA1"/>
<protein>
    <submittedName>
        <fullName evidence="4">Pre-rRNA-processing protein TSR2-domain-containing protein</fullName>
    </submittedName>
</protein>
<keyword evidence="2" id="KW-0698">rRNA processing</keyword>
<dbReference type="PANTHER" id="PTHR21250">
    <property type="entry name" value="PRE-RRNA-PROCESSING PROTEIN TSR2 HOMOLOG"/>
    <property type="match status" value="1"/>
</dbReference>
<comment type="similarity">
    <text evidence="1">Belongs to the TSR2 family.</text>
</comment>
<evidence type="ECO:0000256" key="2">
    <source>
        <dbReference type="ARBA" id="ARBA00022552"/>
    </source>
</evidence>
<evidence type="ECO:0000256" key="3">
    <source>
        <dbReference type="SAM" id="MobiDB-lite"/>
    </source>
</evidence>
<gene>
    <name evidence="4" type="ORF">EDB92DRAFT_969330</name>
</gene>
<comment type="caution">
    <text evidence="4">The sequence shown here is derived from an EMBL/GenBank/DDBJ whole genome shotgun (WGS) entry which is preliminary data.</text>
</comment>
<proteinExistence type="inferred from homology"/>
<feature type="compositionally biased region" description="Basic and acidic residues" evidence="3">
    <location>
        <begin position="126"/>
        <end position="138"/>
    </location>
</feature>
<feature type="compositionally biased region" description="Acidic residues" evidence="3">
    <location>
        <begin position="139"/>
        <end position="162"/>
    </location>
</feature>
<name>A0AAD4LRA1_9AGAM</name>
<evidence type="ECO:0000313" key="5">
    <source>
        <dbReference type="Proteomes" id="UP001201163"/>
    </source>
</evidence>
<evidence type="ECO:0000313" key="4">
    <source>
        <dbReference type="EMBL" id="KAH8999488.1"/>
    </source>
</evidence>
<dbReference type="Pfam" id="PF10273">
    <property type="entry name" value="WGG"/>
    <property type="match status" value="1"/>
</dbReference>